<dbReference type="Proteomes" id="UP001201449">
    <property type="component" value="Unassembled WGS sequence"/>
</dbReference>
<comment type="caution">
    <text evidence="1">The sequence shown here is derived from an EMBL/GenBank/DDBJ whole genome shotgun (WGS) entry which is preliminary data.</text>
</comment>
<evidence type="ECO:0000313" key="2">
    <source>
        <dbReference type="Proteomes" id="UP001201449"/>
    </source>
</evidence>
<accession>A0ABS9BUI6</accession>
<dbReference type="RefSeq" id="WP_234861155.1">
    <property type="nucleotide sequence ID" value="NZ_JAKEVZ010000005.1"/>
</dbReference>
<keyword evidence="2" id="KW-1185">Reference proteome</keyword>
<reference evidence="1 2" key="1">
    <citation type="submission" date="2022-01" db="EMBL/GenBank/DDBJ databases">
        <title>Mariniradius saccharolyticus sp. nov., isolated from sediment of a river.</title>
        <authorList>
            <person name="Liu H."/>
        </authorList>
    </citation>
    <scope>NUCLEOTIDE SEQUENCE [LARGE SCALE GENOMIC DNA]</scope>
    <source>
        <strain evidence="1 2">RY-2</strain>
    </source>
</reference>
<gene>
    <name evidence="1" type="ORF">L0U89_08570</name>
</gene>
<sequence length="196" mass="22843">MKIRFNLFLAFIAAIQICNGQTTPAKEFHDEDFNWTILIPENFQTVSTEEWTKMQNRGAEAIEDTFGEEIINQAKTIFVFRSNQFNYFEANYQPFDPEVDGDYIESCKNVNALIYETFATQIPDAKIDTASSVEKIGKLEFQTHTMKIVLPNKMVMHQIMYSRLFGKREFSVNIMFVDPKKGQQMLDAWKNSRFSD</sequence>
<dbReference type="EMBL" id="JAKEVZ010000005">
    <property type="protein sequence ID" value="MCF1751122.1"/>
    <property type="molecule type" value="Genomic_DNA"/>
</dbReference>
<proteinExistence type="predicted"/>
<protein>
    <submittedName>
        <fullName evidence="1">Uncharacterized protein</fullName>
    </submittedName>
</protein>
<organism evidence="1 2">
    <name type="scientific">Mariniradius sediminis</name>
    <dbReference type="NCBI Taxonomy" id="2909237"/>
    <lineage>
        <taxon>Bacteria</taxon>
        <taxon>Pseudomonadati</taxon>
        <taxon>Bacteroidota</taxon>
        <taxon>Cytophagia</taxon>
        <taxon>Cytophagales</taxon>
        <taxon>Cyclobacteriaceae</taxon>
        <taxon>Mariniradius</taxon>
    </lineage>
</organism>
<evidence type="ECO:0000313" key="1">
    <source>
        <dbReference type="EMBL" id="MCF1751122.1"/>
    </source>
</evidence>
<name>A0ABS9BUI6_9BACT</name>